<accession>A0A4R4FJY4</accession>
<dbReference type="SMART" id="SM00388">
    <property type="entry name" value="HisKA"/>
    <property type="match status" value="1"/>
</dbReference>
<dbReference type="PANTHER" id="PTHR45453">
    <property type="entry name" value="PHOSPHATE REGULON SENSOR PROTEIN PHOR"/>
    <property type="match status" value="1"/>
</dbReference>
<dbReference type="InterPro" id="IPR036890">
    <property type="entry name" value="HATPase_C_sf"/>
</dbReference>
<keyword evidence="6 9" id="KW-0418">Kinase</keyword>
<comment type="caution">
    <text evidence="9">The sequence shown here is derived from an EMBL/GenBank/DDBJ whole genome shotgun (WGS) entry which is preliminary data.</text>
</comment>
<keyword evidence="4" id="KW-0597">Phosphoprotein</keyword>
<protein>
    <recommendedName>
        <fullName evidence="3">histidine kinase</fullName>
        <ecNumber evidence="3">2.7.13.3</ecNumber>
    </recommendedName>
</protein>
<dbReference type="InterPro" id="IPR036097">
    <property type="entry name" value="HisK_dim/P_sf"/>
</dbReference>
<evidence type="ECO:0000259" key="8">
    <source>
        <dbReference type="PROSITE" id="PS50109"/>
    </source>
</evidence>
<name>A0A4R4FJY4_9FIRM</name>
<dbReference type="GO" id="GO:0005886">
    <property type="term" value="C:plasma membrane"/>
    <property type="evidence" value="ECO:0007669"/>
    <property type="project" value="TreeGrafter"/>
</dbReference>
<gene>
    <name evidence="9" type="ORF">E1963_02935</name>
</gene>
<proteinExistence type="predicted"/>
<dbReference type="SMART" id="SM00387">
    <property type="entry name" value="HATPase_c"/>
    <property type="match status" value="1"/>
</dbReference>
<comment type="subcellular location">
    <subcellularLocation>
        <location evidence="2">Membrane</location>
    </subcellularLocation>
</comment>
<dbReference type="CDD" id="cd00082">
    <property type="entry name" value="HisKA"/>
    <property type="match status" value="1"/>
</dbReference>
<keyword evidence="7" id="KW-0902">Two-component regulatory system</keyword>
<dbReference type="GO" id="GO:0004721">
    <property type="term" value="F:phosphoprotein phosphatase activity"/>
    <property type="evidence" value="ECO:0007669"/>
    <property type="project" value="TreeGrafter"/>
</dbReference>
<dbReference type="InterPro" id="IPR050351">
    <property type="entry name" value="BphY/WalK/GraS-like"/>
</dbReference>
<sequence length="300" mass="33603">MTILLCVLAVILIIIVILLSYKIHVLHKSAAEIKEAFSEKLETETNTLIDISSRDPYMRELADTINSQLRLLRDERQRFQQGDANVKDAIANISHDIRTPLTAIRGYLDMLDQKEMPEEVRRCLSIIGDRTDVLNQMTQELFHYSVTTSGHIAQNSEPVSLNRILEESISAYYAVLKGCKITPSVAIPEKAVIRGLDKNALYRIFGNIISNAVKYSDGNLLITLYESGNIEFTNHAEDLDEIQAGRLLDRYYTVKTANKSTGLGLSIAKTLTEQMGGSIKVMYAEGMLHIQLLFPPVMGV</sequence>
<evidence type="ECO:0000256" key="5">
    <source>
        <dbReference type="ARBA" id="ARBA00022679"/>
    </source>
</evidence>
<keyword evidence="10" id="KW-1185">Reference proteome</keyword>
<dbReference type="PROSITE" id="PS50109">
    <property type="entry name" value="HIS_KIN"/>
    <property type="match status" value="1"/>
</dbReference>
<dbReference type="EMBL" id="SMMX01000002">
    <property type="protein sequence ID" value="TDA23056.1"/>
    <property type="molecule type" value="Genomic_DNA"/>
</dbReference>
<dbReference type="RefSeq" id="WP_132275068.1">
    <property type="nucleotide sequence ID" value="NZ_JAOBST010000003.1"/>
</dbReference>
<dbReference type="Pfam" id="PF02518">
    <property type="entry name" value="HATPase_c"/>
    <property type="match status" value="1"/>
</dbReference>
<dbReference type="EC" id="2.7.13.3" evidence="3"/>
<dbReference type="AlphaFoldDB" id="A0A4R4FJY4"/>
<dbReference type="Gene3D" id="3.30.565.10">
    <property type="entry name" value="Histidine kinase-like ATPase, C-terminal domain"/>
    <property type="match status" value="1"/>
</dbReference>
<keyword evidence="5" id="KW-0808">Transferase</keyword>
<dbReference type="InterPro" id="IPR003661">
    <property type="entry name" value="HisK_dim/P_dom"/>
</dbReference>
<dbReference type="GO" id="GO:0000155">
    <property type="term" value="F:phosphorelay sensor kinase activity"/>
    <property type="evidence" value="ECO:0007669"/>
    <property type="project" value="InterPro"/>
</dbReference>
<dbReference type="InterPro" id="IPR003594">
    <property type="entry name" value="HATPase_dom"/>
</dbReference>
<comment type="catalytic activity">
    <reaction evidence="1">
        <text>ATP + protein L-histidine = ADP + protein N-phospho-L-histidine.</text>
        <dbReference type="EC" id="2.7.13.3"/>
    </reaction>
</comment>
<evidence type="ECO:0000256" key="7">
    <source>
        <dbReference type="ARBA" id="ARBA00023012"/>
    </source>
</evidence>
<dbReference type="GO" id="GO:0016036">
    <property type="term" value="P:cellular response to phosphate starvation"/>
    <property type="evidence" value="ECO:0007669"/>
    <property type="project" value="TreeGrafter"/>
</dbReference>
<reference evidence="9 10" key="1">
    <citation type="journal article" date="2016" name="Nat. Microbiol.">
        <title>The Mouse Intestinal Bacterial Collection (miBC) provides host-specific insight into cultured diversity and functional potential of the gut microbiota.</title>
        <authorList>
            <person name="Lagkouvardos I."/>
            <person name="Pukall R."/>
            <person name="Abt B."/>
            <person name="Foesel B.U."/>
            <person name="Meier-Kolthoff J.P."/>
            <person name="Kumar N."/>
            <person name="Bresciani A."/>
            <person name="Martinez I."/>
            <person name="Just S."/>
            <person name="Ziegler C."/>
            <person name="Brugiroux S."/>
            <person name="Garzetti D."/>
            <person name="Wenning M."/>
            <person name="Bui T.P."/>
            <person name="Wang J."/>
            <person name="Hugenholtz F."/>
            <person name="Plugge C.M."/>
            <person name="Peterson D.A."/>
            <person name="Hornef M.W."/>
            <person name="Baines J.F."/>
            <person name="Smidt H."/>
            <person name="Walter J."/>
            <person name="Kristiansen K."/>
            <person name="Nielsen H.B."/>
            <person name="Haller D."/>
            <person name="Overmann J."/>
            <person name="Stecher B."/>
            <person name="Clavel T."/>
        </authorList>
    </citation>
    <scope>NUCLEOTIDE SEQUENCE [LARGE SCALE GENOMIC DNA]</scope>
    <source>
        <strain evidence="9 10">DSM 28560</strain>
    </source>
</reference>
<dbReference type="InterPro" id="IPR005467">
    <property type="entry name" value="His_kinase_dom"/>
</dbReference>
<dbReference type="SUPFAM" id="SSF55874">
    <property type="entry name" value="ATPase domain of HSP90 chaperone/DNA topoisomerase II/histidine kinase"/>
    <property type="match status" value="1"/>
</dbReference>
<dbReference type="Pfam" id="PF00512">
    <property type="entry name" value="HisKA"/>
    <property type="match status" value="1"/>
</dbReference>
<dbReference type="Proteomes" id="UP000295710">
    <property type="component" value="Unassembled WGS sequence"/>
</dbReference>
<dbReference type="PANTHER" id="PTHR45453:SF1">
    <property type="entry name" value="PHOSPHATE REGULON SENSOR PROTEIN PHOR"/>
    <property type="match status" value="1"/>
</dbReference>
<evidence type="ECO:0000256" key="2">
    <source>
        <dbReference type="ARBA" id="ARBA00004370"/>
    </source>
</evidence>
<evidence type="ECO:0000256" key="1">
    <source>
        <dbReference type="ARBA" id="ARBA00000085"/>
    </source>
</evidence>
<dbReference type="Gene3D" id="1.10.287.130">
    <property type="match status" value="1"/>
</dbReference>
<evidence type="ECO:0000313" key="9">
    <source>
        <dbReference type="EMBL" id="TDA23056.1"/>
    </source>
</evidence>
<evidence type="ECO:0000256" key="3">
    <source>
        <dbReference type="ARBA" id="ARBA00012438"/>
    </source>
</evidence>
<dbReference type="SUPFAM" id="SSF47384">
    <property type="entry name" value="Homodimeric domain of signal transducing histidine kinase"/>
    <property type="match status" value="1"/>
</dbReference>
<evidence type="ECO:0000313" key="10">
    <source>
        <dbReference type="Proteomes" id="UP000295710"/>
    </source>
</evidence>
<organism evidence="9 10">
    <name type="scientific">Extibacter muris</name>
    <dbReference type="NCBI Taxonomy" id="1796622"/>
    <lineage>
        <taxon>Bacteria</taxon>
        <taxon>Bacillati</taxon>
        <taxon>Bacillota</taxon>
        <taxon>Clostridia</taxon>
        <taxon>Lachnospirales</taxon>
        <taxon>Lachnospiraceae</taxon>
        <taxon>Extibacter</taxon>
    </lineage>
</organism>
<evidence type="ECO:0000256" key="4">
    <source>
        <dbReference type="ARBA" id="ARBA00022553"/>
    </source>
</evidence>
<evidence type="ECO:0000256" key="6">
    <source>
        <dbReference type="ARBA" id="ARBA00022777"/>
    </source>
</evidence>
<feature type="domain" description="Histidine kinase" evidence="8">
    <location>
        <begin position="92"/>
        <end position="298"/>
    </location>
</feature>